<name>A0ABN1TQS2_9ACTN</name>
<dbReference type="Proteomes" id="UP001501581">
    <property type="component" value="Unassembled WGS sequence"/>
</dbReference>
<keyword evidence="2" id="KW-1185">Reference proteome</keyword>
<evidence type="ECO:0000313" key="2">
    <source>
        <dbReference type="Proteomes" id="UP001501581"/>
    </source>
</evidence>
<dbReference type="SUPFAM" id="SSF117916">
    <property type="entry name" value="Fe-S cluster assembly (FSCA) domain-like"/>
    <property type="match status" value="1"/>
</dbReference>
<comment type="caution">
    <text evidence="1">The sequence shown here is derived from an EMBL/GenBank/DDBJ whole genome shotgun (WGS) entry which is preliminary data.</text>
</comment>
<sequence length="104" mass="11577">MTMMTHLTSWPAPSMSLPTLPPPPRAWEIAARVRDPSRPQATIAENGILRDVLAYDQGDVHVQISLDQLPATAVEALRERLVQALCEEGFRRVDVECVVPRHAL</sequence>
<protein>
    <recommendedName>
        <fullName evidence="3">Asp23/Gls24 family envelope stress response protein</fullName>
    </recommendedName>
</protein>
<accession>A0ABN1TQS2</accession>
<gene>
    <name evidence="1" type="ORF">GCM10009668_09280</name>
</gene>
<evidence type="ECO:0000313" key="1">
    <source>
        <dbReference type="EMBL" id="GAA1095380.1"/>
    </source>
</evidence>
<evidence type="ECO:0008006" key="3">
    <source>
        <dbReference type="Google" id="ProtNLM"/>
    </source>
</evidence>
<dbReference type="EMBL" id="BAAALG010000003">
    <property type="protein sequence ID" value="GAA1095380.1"/>
    <property type="molecule type" value="Genomic_DNA"/>
</dbReference>
<proteinExistence type="predicted"/>
<dbReference type="InterPro" id="IPR034904">
    <property type="entry name" value="FSCA_dom_sf"/>
</dbReference>
<reference evidence="1 2" key="1">
    <citation type="journal article" date="2019" name="Int. J. Syst. Evol. Microbiol.">
        <title>The Global Catalogue of Microorganisms (GCM) 10K type strain sequencing project: providing services to taxonomists for standard genome sequencing and annotation.</title>
        <authorList>
            <consortium name="The Broad Institute Genomics Platform"/>
            <consortium name="The Broad Institute Genome Sequencing Center for Infectious Disease"/>
            <person name="Wu L."/>
            <person name="Ma J."/>
        </authorList>
    </citation>
    <scope>NUCLEOTIDE SEQUENCE [LARGE SCALE GENOMIC DNA]</scope>
    <source>
        <strain evidence="1 2">JCM 13008</strain>
    </source>
</reference>
<organism evidence="1 2">
    <name type="scientific">Nocardioides dubius</name>
    <dbReference type="NCBI Taxonomy" id="317019"/>
    <lineage>
        <taxon>Bacteria</taxon>
        <taxon>Bacillati</taxon>
        <taxon>Actinomycetota</taxon>
        <taxon>Actinomycetes</taxon>
        <taxon>Propionibacteriales</taxon>
        <taxon>Nocardioidaceae</taxon>
        <taxon>Nocardioides</taxon>
    </lineage>
</organism>